<reference evidence="1 2" key="1">
    <citation type="submission" date="2019-01" db="EMBL/GenBank/DDBJ databases">
        <title>Sequencing of cultivated peanut Arachis hypogaea provides insights into genome evolution and oil improvement.</title>
        <authorList>
            <person name="Chen X."/>
        </authorList>
    </citation>
    <scope>NUCLEOTIDE SEQUENCE [LARGE SCALE GENOMIC DNA]</scope>
    <source>
        <strain evidence="2">cv. Fuhuasheng</strain>
        <tissue evidence="1">Leaves</tissue>
    </source>
</reference>
<sequence length="81" mass="9259">MKPLLPFPLVMKDDDAISPNLNENDISFCSLCNFELIIKGGTAIAVFIRCFADKRGMVKELHRKLHVEFPREVLATIWVQN</sequence>
<evidence type="ECO:0000313" key="1">
    <source>
        <dbReference type="EMBL" id="RYR73929.1"/>
    </source>
</evidence>
<dbReference type="EMBL" id="SDMP01000002">
    <property type="protein sequence ID" value="RYR73929.1"/>
    <property type="molecule type" value="Genomic_DNA"/>
</dbReference>
<dbReference type="Proteomes" id="UP000289738">
    <property type="component" value="Chromosome A02"/>
</dbReference>
<accession>A0A445EF45</accession>
<dbReference type="AlphaFoldDB" id="A0A445EF45"/>
<keyword evidence="2" id="KW-1185">Reference proteome</keyword>
<name>A0A445EF45_ARAHY</name>
<evidence type="ECO:0000313" key="2">
    <source>
        <dbReference type="Proteomes" id="UP000289738"/>
    </source>
</evidence>
<protein>
    <submittedName>
        <fullName evidence="1">Uncharacterized protein</fullName>
    </submittedName>
</protein>
<gene>
    <name evidence="1" type="ORF">Ahy_A02g008510</name>
</gene>
<proteinExistence type="predicted"/>
<dbReference type="STRING" id="3818.A0A445EF45"/>
<organism evidence="1 2">
    <name type="scientific">Arachis hypogaea</name>
    <name type="common">Peanut</name>
    <dbReference type="NCBI Taxonomy" id="3818"/>
    <lineage>
        <taxon>Eukaryota</taxon>
        <taxon>Viridiplantae</taxon>
        <taxon>Streptophyta</taxon>
        <taxon>Embryophyta</taxon>
        <taxon>Tracheophyta</taxon>
        <taxon>Spermatophyta</taxon>
        <taxon>Magnoliopsida</taxon>
        <taxon>eudicotyledons</taxon>
        <taxon>Gunneridae</taxon>
        <taxon>Pentapetalae</taxon>
        <taxon>rosids</taxon>
        <taxon>fabids</taxon>
        <taxon>Fabales</taxon>
        <taxon>Fabaceae</taxon>
        <taxon>Papilionoideae</taxon>
        <taxon>50 kb inversion clade</taxon>
        <taxon>dalbergioids sensu lato</taxon>
        <taxon>Dalbergieae</taxon>
        <taxon>Pterocarpus clade</taxon>
        <taxon>Arachis</taxon>
    </lineage>
</organism>
<comment type="caution">
    <text evidence="1">The sequence shown here is derived from an EMBL/GenBank/DDBJ whole genome shotgun (WGS) entry which is preliminary data.</text>
</comment>